<gene>
    <name evidence="1" type="ORF">TRITD_7Av1G198930</name>
</gene>
<organism evidence="1 2">
    <name type="scientific">Triticum turgidum subsp. durum</name>
    <name type="common">Durum wheat</name>
    <name type="synonym">Triticum durum</name>
    <dbReference type="NCBI Taxonomy" id="4567"/>
    <lineage>
        <taxon>Eukaryota</taxon>
        <taxon>Viridiplantae</taxon>
        <taxon>Streptophyta</taxon>
        <taxon>Embryophyta</taxon>
        <taxon>Tracheophyta</taxon>
        <taxon>Spermatophyta</taxon>
        <taxon>Magnoliopsida</taxon>
        <taxon>Liliopsida</taxon>
        <taxon>Poales</taxon>
        <taxon>Poaceae</taxon>
        <taxon>BOP clade</taxon>
        <taxon>Pooideae</taxon>
        <taxon>Triticodae</taxon>
        <taxon>Triticeae</taxon>
        <taxon>Triticinae</taxon>
        <taxon>Triticum</taxon>
    </lineage>
</organism>
<dbReference type="AlphaFoldDB" id="A0A9R0ZJ60"/>
<dbReference type="Proteomes" id="UP000324705">
    <property type="component" value="Chromosome 7A"/>
</dbReference>
<evidence type="ECO:0000313" key="2">
    <source>
        <dbReference type="Proteomes" id="UP000324705"/>
    </source>
</evidence>
<name>A0A9R0ZJ60_TRITD</name>
<dbReference type="EMBL" id="LT934123">
    <property type="protein sequence ID" value="VAI77765.1"/>
    <property type="molecule type" value="Genomic_DNA"/>
</dbReference>
<evidence type="ECO:0000313" key="1">
    <source>
        <dbReference type="EMBL" id="VAI77765.1"/>
    </source>
</evidence>
<sequence length="84" mass="9230">MNCIFTGHASQAAMVNTLEVPAYRVYTAEELQEATDNFASSNLIKKSPLAQVCHASMQPFSAIMVELLLLQSCNSEVQHILQMA</sequence>
<keyword evidence="2" id="KW-1185">Reference proteome</keyword>
<reference evidence="1 2" key="1">
    <citation type="submission" date="2017-09" db="EMBL/GenBank/DDBJ databases">
        <authorList>
            <consortium name="International Durum Wheat Genome Sequencing Consortium (IDWGSC)"/>
            <person name="Milanesi L."/>
        </authorList>
    </citation>
    <scope>NUCLEOTIDE SEQUENCE [LARGE SCALE GENOMIC DNA]</scope>
    <source>
        <strain evidence="2">cv. Svevo</strain>
    </source>
</reference>
<proteinExistence type="predicted"/>
<dbReference type="Gramene" id="TRITD7Av1G198930.4">
    <property type="protein sequence ID" value="TRITD7Av1G198930.4"/>
    <property type="gene ID" value="TRITD7Av1G198930"/>
</dbReference>
<accession>A0A9R0ZJ60</accession>
<protein>
    <submittedName>
        <fullName evidence="1">Uncharacterized protein</fullName>
    </submittedName>
</protein>